<proteinExistence type="predicted"/>
<dbReference type="Proteomes" id="UP000885664">
    <property type="component" value="Unassembled WGS sequence"/>
</dbReference>
<keyword evidence="1" id="KW-0175">Coiled coil</keyword>
<protein>
    <submittedName>
        <fullName evidence="3">AAA family ATPase</fullName>
    </submittedName>
</protein>
<dbReference type="PANTHER" id="PTHR32204:SF0">
    <property type="entry name" value="ATPASE RAVA"/>
    <property type="match status" value="1"/>
</dbReference>
<dbReference type="InterPro" id="IPR027417">
    <property type="entry name" value="P-loop_NTPase"/>
</dbReference>
<dbReference type="SUPFAM" id="SSF52540">
    <property type="entry name" value="P-loop containing nucleoside triphosphate hydrolases"/>
    <property type="match status" value="1"/>
</dbReference>
<feature type="coiled-coil region" evidence="1">
    <location>
        <begin position="362"/>
        <end position="389"/>
    </location>
</feature>
<dbReference type="InterPro" id="IPR003593">
    <property type="entry name" value="AAA+_ATPase"/>
</dbReference>
<evidence type="ECO:0000256" key="1">
    <source>
        <dbReference type="SAM" id="Coils"/>
    </source>
</evidence>
<sequence>MKSDTCMSSPEVLGIKLSLLKNRLESLFVDRDREVVASLASLISGEPAIFISPPGTGKTKLIEILSELINARYFYYLLTKFTEPDELIGPVDIAYLRKGKYVRLTKGRLPEAEVVFLDEIFRASSAIRNFLLDIILYKRIYNGSEYIKAPILTIYTASNEVSQENEDAALYDRFTIRDFYGPVGFDSWRQLLEKGLVLEIHRNNFFDPVLSADEIRTIQEKVKQRAFENLKNETLINKYLEVLAELKSSGVELSDRRKVKALIVASAISFIYHEGEISLESLGDAIRFTAPSTEDDLKKIEDALVKAGLTSYEYRVRQLKTLETELNNIMARVKAVPADSNIRALNDVLSKSINMVERVGNSERLESYKSSLRDKIDEAKELLSQLKGESAGNA</sequence>
<dbReference type="PANTHER" id="PTHR32204">
    <property type="entry name" value="ATPASE RAVA"/>
    <property type="match status" value="1"/>
</dbReference>
<dbReference type="SMART" id="SM00382">
    <property type="entry name" value="AAA"/>
    <property type="match status" value="1"/>
</dbReference>
<evidence type="ECO:0000313" key="3">
    <source>
        <dbReference type="EMBL" id="HEU97567.1"/>
    </source>
</evidence>
<dbReference type="Pfam" id="PF20030">
    <property type="entry name" value="bpMoxR"/>
    <property type="match status" value="1"/>
</dbReference>
<comment type="caution">
    <text evidence="3">The sequence shown here is derived from an EMBL/GenBank/DDBJ whole genome shotgun (WGS) entry which is preliminary data.</text>
</comment>
<gene>
    <name evidence="3" type="ORF">ENO36_01765</name>
</gene>
<dbReference type="EMBL" id="DSFE01000039">
    <property type="protein sequence ID" value="HEU97567.1"/>
    <property type="molecule type" value="Genomic_DNA"/>
</dbReference>
<organism evidence="3">
    <name type="scientific">Fervidicoccus fontis</name>
    <dbReference type="NCBI Taxonomy" id="683846"/>
    <lineage>
        <taxon>Archaea</taxon>
        <taxon>Thermoproteota</taxon>
        <taxon>Thermoprotei</taxon>
        <taxon>Fervidicoccales</taxon>
        <taxon>Fervidicoccaceae</taxon>
        <taxon>Fervidicoccus</taxon>
    </lineage>
</organism>
<feature type="domain" description="AAA+ ATPase" evidence="2">
    <location>
        <begin position="44"/>
        <end position="184"/>
    </location>
</feature>
<accession>A0A7C2UQ35</accession>
<dbReference type="InterPro" id="IPR050513">
    <property type="entry name" value="RavA_ATPases"/>
</dbReference>
<dbReference type="AlphaFoldDB" id="A0A7C2UQ35"/>
<dbReference type="InterPro" id="IPR045427">
    <property type="entry name" value="MoxR"/>
</dbReference>
<reference evidence="3" key="1">
    <citation type="journal article" date="2020" name="mSystems">
        <title>Genome- and Community-Level Interaction Insights into Carbon Utilization and Element Cycling Functions of Hydrothermarchaeota in Hydrothermal Sediment.</title>
        <authorList>
            <person name="Zhou Z."/>
            <person name="Liu Y."/>
            <person name="Xu W."/>
            <person name="Pan J."/>
            <person name="Luo Z.H."/>
            <person name="Li M."/>
        </authorList>
    </citation>
    <scope>NUCLEOTIDE SEQUENCE [LARGE SCALE GENOMIC DNA]</scope>
    <source>
        <strain evidence="3">SpSt-1259</strain>
    </source>
</reference>
<name>A0A7C2UQ35_9CREN</name>
<dbReference type="CDD" id="cd00009">
    <property type="entry name" value="AAA"/>
    <property type="match status" value="1"/>
</dbReference>
<evidence type="ECO:0000259" key="2">
    <source>
        <dbReference type="SMART" id="SM00382"/>
    </source>
</evidence>
<dbReference type="Gene3D" id="3.40.50.300">
    <property type="entry name" value="P-loop containing nucleotide triphosphate hydrolases"/>
    <property type="match status" value="1"/>
</dbReference>